<name>A0AAF0JDQ8_9BASI</name>
<evidence type="ECO:0008006" key="5">
    <source>
        <dbReference type="Google" id="ProtNLM"/>
    </source>
</evidence>
<accession>A0AAF0JDQ8</accession>
<keyword evidence="4" id="KW-1185">Reference proteome</keyword>
<evidence type="ECO:0000256" key="2">
    <source>
        <dbReference type="SAM" id="Phobius"/>
    </source>
</evidence>
<feature type="transmembrane region" description="Helical" evidence="2">
    <location>
        <begin position="490"/>
        <end position="510"/>
    </location>
</feature>
<keyword evidence="2" id="KW-0812">Transmembrane</keyword>
<feature type="compositionally biased region" description="Polar residues" evidence="1">
    <location>
        <begin position="103"/>
        <end position="124"/>
    </location>
</feature>
<feature type="region of interest" description="Disordered" evidence="1">
    <location>
        <begin position="101"/>
        <end position="129"/>
    </location>
</feature>
<dbReference type="Gene3D" id="3.10.20.90">
    <property type="entry name" value="Phosphatidylinositol 3-kinase Catalytic Subunit, Chain A, domain 1"/>
    <property type="match status" value="1"/>
</dbReference>
<evidence type="ECO:0000313" key="4">
    <source>
        <dbReference type="Proteomes" id="UP001214628"/>
    </source>
</evidence>
<organism evidence="3 4">
    <name type="scientific">Malassezia psittaci</name>
    <dbReference type="NCBI Taxonomy" id="1821823"/>
    <lineage>
        <taxon>Eukaryota</taxon>
        <taxon>Fungi</taxon>
        <taxon>Dikarya</taxon>
        <taxon>Basidiomycota</taxon>
        <taxon>Ustilaginomycotina</taxon>
        <taxon>Malasseziomycetes</taxon>
        <taxon>Malasseziales</taxon>
        <taxon>Malasseziaceae</taxon>
        <taxon>Malassezia</taxon>
    </lineage>
</organism>
<protein>
    <recommendedName>
        <fullName evidence="5">Ubiquitin-like domain-containing protein</fullName>
    </recommendedName>
</protein>
<sequence length="530" mass="59614">MESESPQCMSSNRVRVELRNSINARVDMLECDPDSTIEDVKRLLPPLWQPDILDASGVRCISRGQLLNNDVKLRALVQEMGNVVMIHTSIRPDALHRAEAIPKQSSTSSHIESPKASNTASNSDDPLLDSGYFREEHRVNPLQEFIARLLPSELLPLCHAQAVTHMCYAKYYTALEEARHGSRPAPRLTLPPTLDLTPAHEALNNPPLRSASVSFVELEVMQWNSLASFGRSNTTYSAGSSQLPTHDSLSTFLQTASQKDIAALQNSIEARMNFLNDAMLAILRLHDMHQWRTQHNSSVSSQIRPDVAREWAGDIRAVLQTIGSPVIRGVVVGALLAVRTPRNILWYIGASLCVYIITHAVILVRARRRQRMEAAESSEPNTRNADAGQRRTEPVLTATRSGLSESVSDFDAILDVPKLPSRVSQAPKYSLDYWEHMLAYYGLAEEEHAIGFEHVANTRDIQRISWTSMNFSEASNDQSMPAQMVRPSNIWYTYLLLPLYLLLITLHPRIQEMRSDAIALRREAIFREQR</sequence>
<evidence type="ECO:0000256" key="1">
    <source>
        <dbReference type="SAM" id="MobiDB-lite"/>
    </source>
</evidence>
<dbReference type="EMBL" id="CP118375">
    <property type="protein sequence ID" value="WFD42660.1"/>
    <property type="molecule type" value="Genomic_DNA"/>
</dbReference>
<proteinExistence type="predicted"/>
<gene>
    <name evidence="3" type="ORF">MPSI1_001308</name>
</gene>
<keyword evidence="2" id="KW-1133">Transmembrane helix</keyword>
<evidence type="ECO:0000313" key="3">
    <source>
        <dbReference type="EMBL" id="WFD42660.1"/>
    </source>
</evidence>
<feature type="region of interest" description="Disordered" evidence="1">
    <location>
        <begin position="373"/>
        <end position="394"/>
    </location>
</feature>
<reference evidence="3" key="1">
    <citation type="submission" date="2023-02" db="EMBL/GenBank/DDBJ databases">
        <title>Mating type loci evolution in Malassezia.</title>
        <authorList>
            <person name="Coelho M.A."/>
        </authorList>
    </citation>
    <scope>NUCLEOTIDE SEQUENCE</scope>
    <source>
        <strain evidence="3">CBS 14136</strain>
    </source>
</reference>
<dbReference type="InterPro" id="IPR029071">
    <property type="entry name" value="Ubiquitin-like_domsf"/>
</dbReference>
<dbReference type="AlphaFoldDB" id="A0AAF0JDQ8"/>
<keyword evidence="2" id="KW-0472">Membrane</keyword>
<dbReference type="SUPFAM" id="SSF54236">
    <property type="entry name" value="Ubiquitin-like"/>
    <property type="match status" value="1"/>
</dbReference>
<dbReference type="Proteomes" id="UP001214628">
    <property type="component" value="Chromosome 1"/>
</dbReference>
<feature type="transmembrane region" description="Helical" evidence="2">
    <location>
        <begin position="344"/>
        <end position="364"/>
    </location>
</feature>